<dbReference type="AlphaFoldDB" id="A0A7S4EV88"/>
<protein>
    <recommendedName>
        <fullName evidence="1">Amidase domain-containing protein</fullName>
    </recommendedName>
</protein>
<feature type="domain" description="Amidase" evidence="1">
    <location>
        <begin position="166"/>
        <end position="411"/>
    </location>
</feature>
<dbReference type="InterPro" id="IPR023631">
    <property type="entry name" value="Amidase_dom"/>
</dbReference>
<accession>A0A7S4EV88</accession>
<dbReference type="InterPro" id="IPR036928">
    <property type="entry name" value="AS_sf"/>
</dbReference>
<evidence type="ECO:0000313" key="2">
    <source>
        <dbReference type="EMBL" id="CAE0755373.1"/>
    </source>
</evidence>
<dbReference type="EMBL" id="HBIZ01013130">
    <property type="protein sequence ID" value="CAE0755373.1"/>
    <property type="molecule type" value="Transcribed_RNA"/>
</dbReference>
<name>A0A7S4EV88_CHRCT</name>
<dbReference type="GO" id="GO:0050567">
    <property type="term" value="F:glutaminyl-tRNA synthase (glutamine-hydrolyzing) activity"/>
    <property type="evidence" value="ECO:0007669"/>
    <property type="project" value="TreeGrafter"/>
</dbReference>
<dbReference type="InterPro" id="IPR000120">
    <property type="entry name" value="Amidase"/>
</dbReference>
<dbReference type="Pfam" id="PF01425">
    <property type="entry name" value="Amidase"/>
    <property type="match status" value="1"/>
</dbReference>
<dbReference type="PANTHER" id="PTHR11895:SF73">
    <property type="entry name" value="AMIDASE FAMILY PROTEIN"/>
    <property type="match status" value="1"/>
</dbReference>
<sequence length="703" mass="77320">MPSTPLRLAVASTIASSVSGFSTVVRPSPSPPSVSPPFPLPVEADTCPTDGEFYYESTIRWTEGYDKSEDSFYYRENVNSWPRDIEQSRYFRTLPAGKEIYNYRNKVLMGMAQSRILNNPPSVTPKDAVSFQLPEVTRPATDEGVMMLSVLEMQSLLRSGQITATELTNIALAMLQKYDAEYNFVEVPTFEIALEKAAEADAKFAAGQYDSFVQGIPFAIKDTFDLSGYATAYGSWQFLDNVITESESPLATYAMQAGAIPLFKSSVPQLTYGTANFNGTVYSCLHGGYSAGPGDSGGSSIGSGTAVCLGVVPVAICEQTGSSCQAPALGNGISTMIPALGTFSREGTGLYSLETDRPGLFCRDVMSCAVMYNYMRGVSPGDPQSRDVPFEDPSAIDLSTLTIGFTDNSNTTAWPWAFDTPFNTGQRRNVYDALVATGANVTEKPNLFDHLGPMPQMVVDLQESGLGFSSTWDHYWLNVEAFYETIFKYGGPNGTTYAHEWHGQNFNGHNGHVGASAYAVLDNMWITGYVAELGVYEMLQGMPDVVVHFGQSELTGEVLGTHMYKRAGINTVHFPEFYFNSSDVGDWTPYRAQSFEDKHPATPHHPAMITCESKKYEPAKALAVCSYLQRTLVEGGKLISPNKDFIHTEIMEGRWDLDCPYDWSNKPGYEDYPDGVEGMPEYLKERIKAKYSNIGVSPLCQWK</sequence>
<organism evidence="2">
    <name type="scientific">Chrysotila carterae</name>
    <name type="common">Marine alga</name>
    <name type="synonym">Syracosphaera carterae</name>
    <dbReference type="NCBI Taxonomy" id="13221"/>
    <lineage>
        <taxon>Eukaryota</taxon>
        <taxon>Haptista</taxon>
        <taxon>Haptophyta</taxon>
        <taxon>Prymnesiophyceae</taxon>
        <taxon>Isochrysidales</taxon>
        <taxon>Isochrysidaceae</taxon>
        <taxon>Chrysotila</taxon>
    </lineage>
</organism>
<evidence type="ECO:0000259" key="1">
    <source>
        <dbReference type="Pfam" id="PF01425"/>
    </source>
</evidence>
<gene>
    <name evidence="2" type="ORF">PCAR00345_LOCUS7960</name>
</gene>
<dbReference type="SUPFAM" id="SSF75304">
    <property type="entry name" value="Amidase signature (AS) enzymes"/>
    <property type="match status" value="1"/>
</dbReference>
<dbReference type="PANTHER" id="PTHR11895">
    <property type="entry name" value="TRANSAMIDASE"/>
    <property type="match status" value="1"/>
</dbReference>
<dbReference type="Gene3D" id="3.90.1300.10">
    <property type="entry name" value="Amidase signature (AS) domain"/>
    <property type="match status" value="1"/>
</dbReference>
<proteinExistence type="predicted"/>
<reference evidence="2" key="1">
    <citation type="submission" date="2021-01" db="EMBL/GenBank/DDBJ databases">
        <authorList>
            <person name="Corre E."/>
            <person name="Pelletier E."/>
            <person name="Niang G."/>
            <person name="Scheremetjew M."/>
            <person name="Finn R."/>
            <person name="Kale V."/>
            <person name="Holt S."/>
            <person name="Cochrane G."/>
            <person name="Meng A."/>
            <person name="Brown T."/>
            <person name="Cohen L."/>
        </authorList>
    </citation>
    <scope>NUCLEOTIDE SEQUENCE</scope>
    <source>
        <strain evidence="2">CCMP645</strain>
    </source>
</reference>